<dbReference type="InterPro" id="IPR052539">
    <property type="entry name" value="MGD_biosynthesis_adapter"/>
</dbReference>
<keyword evidence="3" id="KW-1185">Reference proteome</keyword>
<accession>A0ABS7KWV1</accession>
<dbReference type="RefSeq" id="WP_221860412.1">
    <property type="nucleotide sequence ID" value="NZ_JAIKTU010000005.1"/>
</dbReference>
<evidence type="ECO:0000259" key="1">
    <source>
        <dbReference type="Pfam" id="PF03205"/>
    </source>
</evidence>
<dbReference type="Gene3D" id="3.40.50.300">
    <property type="entry name" value="P-loop containing nucleotide triphosphate hydrolases"/>
    <property type="match status" value="1"/>
</dbReference>
<gene>
    <name evidence="2" type="primary">mobB</name>
    <name evidence="2" type="ORF">K5V21_07355</name>
</gene>
<sequence length="169" mass="19192">MAFVVNVVSEVSNVGKTTVIEGMIKELKSRGYSVGTIKHDAHGFDIDKKGKDTYRHREAGSETVIISSKNRMAMIKEVENEVPLEELINMVSDKDFVIVEGYKKSSLQKIEIFRGEVSKKIITPRNKLICLATDTKLNIQGVKEVYINDYEMLIDCLESLKYNGKERRC</sequence>
<dbReference type="PANTHER" id="PTHR40072:SF1">
    <property type="entry name" value="MOLYBDOPTERIN-GUANINE DINUCLEOTIDE BIOSYNTHESIS ADAPTER PROTEIN"/>
    <property type="match status" value="1"/>
</dbReference>
<dbReference type="CDD" id="cd03116">
    <property type="entry name" value="MobB"/>
    <property type="match status" value="1"/>
</dbReference>
<dbReference type="NCBIfam" id="TIGR00176">
    <property type="entry name" value="mobB"/>
    <property type="match status" value="1"/>
</dbReference>
<dbReference type="InterPro" id="IPR004435">
    <property type="entry name" value="MobB_dom"/>
</dbReference>
<evidence type="ECO:0000313" key="2">
    <source>
        <dbReference type="EMBL" id="MBY0755270.1"/>
    </source>
</evidence>
<dbReference type="EMBL" id="JAIKTU010000005">
    <property type="protein sequence ID" value="MBY0755270.1"/>
    <property type="molecule type" value="Genomic_DNA"/>
</dbReference>
<feature type="domain" description="Molybdopterin-guanine dinucleotide biosynthesis protein B (MobB)" evidence="1">
    <location>
        <begin position="7"/>
        <end position="134"/>
    </location>
</feature>
<dbReference type="InterPro" id="IPR027417">
    <property type="entry name" value="P-loop_NTPase"/>
</dbReference>
<protein>
    <submittedName>
        <fullName evidence="2">Molybdopterin-guanine dinucleotide biosynthesis protein B</fullName>
    </submittedName>
</protein>
<evidence type="ECO:0000313" key="3">
    <source>
        <dbReference type="Proteomes" id="UP001299068"/>
    </source>
</evidence>
<reference evidence="2 3" key="1">
    <citation type="journal article" date="2021" name="Cell Host Microbe">
        <title>in vivo commensal control of Clostridioides difficile virulence.</title>
        <authorList>
            <person name="Girinathan B.P."/>
            <person name="Dibenedetto N."/>
            <person name="Worley J.N."/>
            <person name="Peltier J."/>
            <person name="Arrieta-Ortiz M.L."/>
            <person name="Rupa Christinal Immanuel S."/>
            <person name="Lavin R."/>
            <person name="Delaney M.L."/>
            <person name="Cummins C."/>
            <person name="Hoffmann M."/>
            <person name="Luo Y."/>
            <person name="Gonzalez-Escalona N."/>
            <person name="Allard M."/>
            <person name="Onderdonk A.B."/>
            <person name="Gerber G.K."/>
            <person name="Sonenshein A.L."/>
            <person name="Baliga N."/>
            <person name="Dupuy B."/>
            <person name="Bry L."/>
        </authorList>
    </citation>
    <scope>NUCLEOTIDE SEQUENCE [LARGE SCALE GENOMIC DNA]</scope>
    <source>
        <strain evidence="2 3">DSM 599</strain>
    </source>
</reference>
<proteinExistence type="predicted"/>
<dbReference type="Proteomes" id="UP001299068">
    <property type="component" value="Unassembled WGS sequence"/>
</dbReference>
<dbReference type="Pfam" id="PF03205">
    <property type="entry name" value="MobB"/>
    <property type="match status" value="1"/>
</dbReference>
<dbReference type="PANTHER" id="PTHR40072">
    <property type="entry name" value="MOLYBDOPTERIN-GUANINE DINUCLEOTIDE BIOSYNTHESIS ADAPTER PROTEIN-RELATED"/>
    <property type="match status" value="1"/>
</dbReference>
<dbReference type="SUPFAM" id="SSF52540">
    <property type="entry name" value="P-loop containing nucleoside triphosphate hydrolases"/>
    <property type="match status" value="1"/>
</dbReference>
<organism evidence="2 3">
    <name type="scientific">Clostridium sardiniense</name>
    <name type="common">Clostridium absonum</name>
    <dbReference type="NCBI Taxonomy" id="29369"/>
    <lineage>
        <taxon>Bacteria</taxon>
        <taxon>Bacillati</taxon>
        <taxon>Bacillota</taxon>
        <taxon>Clostridia</taxon>
        <taxon>Eubacteriales</taxon>
        <taxon>Clostridiaceae</taxon>
        <taxon>Clostridium</taxon>
    </lineage>
</organism>
<comment type="caution">
    <text evidence="2">The sequence shown here is derived from an EMBL/GenBank/DDBJ whole genome shotgun (WGS) entry which is preliminary data.</text>
</comment>
<name>A0ABS7KWV1_CLOSR</name>